<evidence type="ECO:0000256" key="1">
    <source>
        <dbReference type="SAM" id="SignalP"/>
    </source>
</evidence>
<accession>A0AAJ2US62</accession>
<dbReference type="AlphaFoldDB" id="A0AAJ2US62"/>
<protein>
    <recommendedName>
        <fullName evidence="4">Secreted protein</fullName>
    </recommendedName>
</protein>
<proteinExistence type="predicted"/>
<reference evidence="2" key="1">
    <citation type="journal article" date="2023" name="Microb. Genom.">
        <title>Mesoterricola silvestris gen. nov., sp. nov., Mesoterricola sediminis sp. nov., Geothrix oryzae sp. nov., Geothrix edaphica sp. nov., Geothrix rubra sp. nov., and Geothrix limicola sp. nov., six novel members of Acidobacteriota isolated from soils.</title>
        <authorList>
            <person name="Weisberg A.J."/>
            <person name="Pearce E."/>
            <person name="Kramer C.G."/>
            <person name="Chang J.H."/>
            <person name="Clarke C.R."/>
        </authorList>
    </citation>
    <scope>NUCLEOTIDE SEQUENCE</scope>
    <source>
        <strain evidence="2">ND06-05F</strain>
    </source>
</reference>
<evidence type="ECO:0008006" key="4">
    <source>
        <dbReference type="Google" id="ProtNLM"/>
    </source>
</evidence>
<name>A0AAJ2US62_9ACTN</name>
<evidence type="ECO:0000313" key="2">
    <source>
        <dbReference type="EMBL" id="MDX3136286.1"/>
    </source>
</evidence>
<organism evidence="2 3">
    <name type="scientific">Streptomyces europaeiscabiei</name>
    <dbReference type="NCBI Taxonomy" id="146819"/>
    <lineage>
        <taxon>Bacteria</taxon>
        <taxon>Bacillati</taxon>
        <taxon>Actinomycetota</taxon>
        <taxon>Actinomycetes</taxon>
        <taxon>Kitasatosporales</taxon>
        <taxon>Streptomycetaceae</taxon>
        <taxon>Streptomyces</taxon>
    </lineage>
</organism>
<feature type="signal peptide" evidence="1">
    <location>
        <begin position="1"/>
        <end position="33"/>
    </location>
</feature>
<dbReference type="RefSeq" id="WP_319699180.1">
    <property type="nucleotide sequence ID" value="NZ_JARAWN010000539.1"/>
</dbReference>
<evidence type="ECO:0000313" key="3">
    <source>
        <dbReference type="Proteomes" id="UP001273589"/>
    </source>
</evidence>
<keyword evidence="1" id="KW-0732">Signal</keyword>
<dbReference type="Proteomes" id="UP001273589">
    <property type="component" value="Unassembled WGS sequence"/>
</dbReference>
<sequence length="201" mass="21902">MHGPRRRHRRATLVAAPAVGLLVPLAAAAPARADNSAIGYPVYSGSAEPVPELPAGFTVRRTMRAQYDADRRAGNGIDFWMDRMPARKGDDPAGDWLFTRGRAVFMKEHDPARLGFGGKVAYGESIDNRAAYTVDLAVDGELLTLRENTDSRTRTPSHWRGEFTHEATGMTVTRTEFITDADGQASAVRTTPRDGPFMTAG</sequence>
<gene>
    <name evidence="2" type="ORF">PV367_42320</name>
</gene>
<feature type="chain" id="PRO_5042500218" description="Secreted protein" evidence="1">
    <location>
        <begin position="34"/>
        <end position="201"/>
    </location>
</feature>
<comment type="caution">
    <text evidence="2">The sequence shown here is derived from an EMBL/GenBank/DDBJ whole genome shotgun (WGS) entry which is preliminary data.</text>
</comment>
<dbReference type="EMBL" id="JARAWN010000539">
    <property type="protein sequence ID" value="MDX3136286.1"/>
    <property type="molecule type" value="Genomic_DNA"/>
</dbReference>